<feature type="domain" description="Polycystin" evidence="9">
    <location>
        <begin position="160"/>
        <end position="231"/>
    </location>
</feature>
<feature type="region of interest" description="Disordered" evidence="6">
    <location>
        <begin position="423"/>
        <end position="465"/>
    </location>
</feature>
<dbReference type="eggNOG" id="KOG3599">
    <property type="taxonomic scope" value="Eukaryota"/>
</dbReference>
<feature type="transmembrane region" description="Helical" evidence="7">
    <location>
        <begin position="240"/>
        <end position="259"/>
    </location>
</feature>
<dbReference type="InterPro" id="IPR046791">
    <property type="entry name" value="Polycystin_dom"/>
</dbReference>
<feature type="domain" description="Polycystin cation channel PKD1/PKD2" evidence="8">
    <location>
        <begin position="234"/>
        <end position="387"/>
    </location>
</feature>
<feature type="transmembrane region" description="Helical" evidence="7">
    <location>
        <begin position="271"/>
        <end position="296"/>
    </location>
</feature>
<evidence type="ECO:0000259" key="8">
    <source>
        <dbReference type="Pfam" id="PF08016"/>
    </source>
</evidence>
<dbReference type="Pfam" id="PF20519">
    <property type="entry name" value="Polycystin_dom"/>
    <property type="match status" value="1"/>
</dbReference>
<dbReference type="InterPro" id="IPR013122">
    <property type="entry name" value="PKD1_2_channel"/>
</dbReference>
<evidence type="ECO:0000256" key="1">
    <source>
        <dbReference type="ARBA" id="ARBA00004141"/>
    </source>
</evidence>
<name>C3Z6G6_BRAFL</name>
<evidence type="ECO:0000259" key="9">
    <source>
        <dbReference type="Pfam" id="PF20519"/>
    </source>
</evidence>
<evidence type="ECO:0000256" key="4">
    <source>
        <dbReference type="ARBA" id="ARBA00022989"/>
    </source>
</evidence>
<keyword evidence="3 7" id="KW-0812">Transmembrane</keyword>
<reference evidence="10" key="1">
    <citation type="journal article" date="2008" name="Nature">
        <title>The amphioxus genome and the evolution of the chordate karyotype.</title>
        <authorList>
            <consortium name="US DOE Joint Genome Institute (JGI-PGF)"/>
            <person name="Putnam N.H."/>
            <person name="Butts T."/>
            <person name="Ferrier D.E.K."/>
            <person name="Furlong R.F."/>
            <person name="Hellsten U."/>
            <person name="Kawashima T."/>
            <person name="Robinson-Rechavi M."/>
            <person name="Shoguchi E."/>
            <person name="Terry A."/>
            <person name="Yu J.-K."/>
            <person name="Benito-Gutierrez E.L."/>
            <person name="Dubchak I."/>
            <person name="Garcia-Fernandez J."/>
            <person name="Gibson-Brown J.J."/>
            <person name="Grigoriev I.V."/>
            <person name="Horton A.C."/>
            <person name="de Jong P.J."/>
            <person name="Jurka J."/>
            <person name="Kapitonov V.V."/>
            <person name="Kohara Y."/>
            <person name="Kuroki Y."/>
            <person name="Lindquist E."/>
            <person name="Lucas S."/>
            <person name="Osoegawa K."/>
            <person name="Pennacchio L.A."/>
            <person name="Salamov A.A."/>
            <person name="Satou Y."/>
            <person name="Sauka-Spengler T."/>
            <person name="Schmutz J."/>
            <person name="Shin-I T."/>
            <person name="Toyoda A."/>
            <person name="Bronner-Fraser M."/>
            <person name="Fujiyama A."/>
            <person name="Holland L.Z."/>
            <person name="Holland P.W.H."/>
            <person name="Satoh N."/>
            <person name="Rokhsar D.S."/>
        </authorList>
    </citation>
    <scope>NUCLEOTIDE SEQUENCE [LARGE SCALE GENOMIC DNA]</scope>
    <source>
        <strain evidence="10">S238N-H82</strain>
        <tissue evidence="10">Testes</tissue>
    </source>
</reference>
<accession>C3Z6G6</accession>
<keyword evidence="4 7" id="KW-1133">Transmembrane helix</keyword>
<evidence type="ECO:0000256" key="7">
    <source>
        <dbReference type="SAM" id="Phobius"/>
    </source>
</evidence>
<dbReference type="Pfam" id="PF08016">
    <property type="entry name" value="PKD_channel"/>
    <property type="match status" value="1"/>
</dbReference>
<dbReference type="AlphaFoldDB" id="C3Z6G6"/>
<dbReference type="InterPro" id="IPR027359">
    <property type="entry name" value="Volt_channel_dom_sf"/>
</dbReference>
<evidence type="ECO:0000313" key="10">
    <source>
        <dbReference type="EMBL" id="EEN51810.1"/>
    </source>
</evidence>
<evidence type="ECO:0000256" key="3">
    <source>
        <dbReference type="ARBA" id="ARBA00022692"/>
    </source>
</evidence>
<protein>
    <submittedName>
        <fullName evidence="10">Uncharacterized protein</fullName>
    </submittedName>
</protein>
<organism>
    <name type="scientific">Branchiostoma floridae</name>
    <name type="common">Florida lancelet</name>
    <name type="synonym">Amphioxus</name>
    <dbReference type="NCBI Taxonomy" id="7739"/>
    <lineage>
        <taxon>Eukaryota</taxon>
        <taxon>Metazoa</taxon>
        <taxon>Chordata</taxon>
        <taxon>Cephalochordata</taxon>
        <taxon>Leptocardii</taxon>
        <taxon>Amphioxiformes</taxon>
        <taxon>Branchiostomatidae</taxon>
        <taxon>Branchiostoma</taxon>
    </lineage>
</organism>
<dbReference type="InterPro" id="IPR051223">
    <property type="entry name" value="Polycystin"/>
</dbReference>
<dbReference type="GO" id="GO:0016020">
    <property type="term" value="C:membrane"/>
    <property type="evidence" value="ECO:0007669"/>
    <property type="project" value="UniProtKB-SubCell"/>
</dbReference>
<evidence type="ECO:0000256" key="2">
    <source>
        <dbReference type="ARBA" id="ARBA00007200"/>
    </source>
</evidence>
<feature type="compositionally biased region" description="Polar residues" evidence="6">
    <location>
        <begin position="427"/>
        <end position="443"/>
    </location>
</feature>
<dbReference type="PANTHER" id="PTHR10877:SF194">
    <property type="entry name" value="LOCATION OF VULVA DEFECTIVE 1"/>
    <property type="match status" value="1"/>
</dbReference>
<comment type="subcellular location">
    <subcellularLocation>
        <location evidence="1">Membrane</location>
        <topology evidence="1">Multi-pass membrane protein</topology>
    </subcellularLocation>
</comment>
<keyword evidence="5 7" id="KW-0472">Membrane</keyword>
<dbReference type="InParanoid" id="C3Z6G6"/>
<dbReference type="PANTHER" id="PTHR10877">
    <property type="entry name" value="POLYCYSTIN FAMILY MEMBER"/>
    <property type="match status" value="1"/>
</dbReference>
<dbReference type="EMBL" id="GG666588">
    <property type="protein sequence ID" value="EEN51810.1"/>
    <property type="molecule type" value="Genomic_DNA"/>
</dbReference>
<dbReference type="Gene3D" id="1.20.120.350">
    <property type="entry name" value="Voltage-gated potassium channels. Chain C"/>
    <property type="match status" value="1"/>
</dbReference>
<comment type="similarity">
    <text evidence="2">Belongs to the polycystin family.</text>
</comment>
<evidence type="ECO:0000256" key="6">
    <source>
        <dbReference type="SAM" id="MobiDB-lite"/>
    </source>
</evidence>
<evidence type="ECO:0000256" key="5">
    <source>
        <dbReference type="ARBA" id="ARBA00023136"/>
    </source>
</evidence>
<proteinExistence type="inferred from homology"/>
<gene>
    <name evidence="10" type="ORF">BRAFLDRAFT_96769</name>
</gene>
<sequence length="575" mass="66276">MLRMKRKNNQRRKFYFVLREYSILFLFVVVLFFISQQDIDPFSFHASQTLSTALTKDFDSITTPEDFWAWTEVILLPALYPTFWYNGWKMKYLDRQFPFHTEAFRIGPPRLSQIREAADTMKKGNPPKGWIVATSNDAYSCWQFNATSTVAYSSDCISKFSMELPTVISKVTSTWSDLQRNNWIDKYTKRLVLEMSFYYPSRKLFSSLLMAVDRKDVGHLSTSAVVGTHRLFQYENTSDYGMMIAHILFIFFYLVNFIMEAVIIKAEGKKFFFSMWNLISFVSIIGSTVVICAFGIRYHLSSEALRNIAESTGELRIDHFVDFESTFWWDEAFKSVLAILVFLKTLTLLRVVRFSKTIAKFIALPGAMKNDLIAFSITSAVAFMAFSSSGEDSLTELNANLQMIQESLDDTLDIARSIWPDAEDTSDCSSFNQTDQSVASNPLSKKPSQDTYETANEAAPQASTSAMSMVYEQAQSVLRTHEDNAARLDEVQNESRRRAQAIVQRKLAAKRRLRQTGRGDKRMEQIAENAEVLLEQHAADEARLERQFENNRRLFRGKLRQKLAARRKQKNEEKK</sequence>